<evidence type="ECO:0000259" key="4">
    <source>
        <dbReference type="PROSITE" id="PS51015"/>
    </source>
</evidence>
<dbReference type="SUPFAM" id="SSF88697">
    <property type="entry name" value="PUA domain-like"/>
    <property type="match status" value="1"/>
</dbReference>
<feature type="compositionally biased region" description="Acidic residues" evidence="3">
    <location>
        <begin position="289"/>
        <end position="306"/>
    </location>
</feature>
<reference evidence="5 6" key="1">
    <citation type="submission" date="2022-05" db="EMBL/GenBank/DDBJ databases">
        <authorList>
            <consortium name="Genoscope - CEA"/>
            <person name="William W."/>
        </authorList>
    </citation>
    <scope>NUCLEOTIDE SEQUENCE [LARGE SCALE GENOMIC DNA]</scope>
</reference>
<dbReference type="InterPro" id="IPR036987">
    <property type="entry name" value="SRA-YDG_sf"/>
</dbReference>
<evidence type="ECO:0000256" key="3">
    <source>
        <dbReference type="SAM" id="MobiDB-lite"/>
    </source>
</evidence>
<dbReference type="Pfam" id="PF02182">
    <property type="entry name" value="SAD_SRA"/>
    <property type="match status" value="1"/>
</dbReference>
<dbReference type="InterPro" id="IPR015947">
    <property type="entry name" value="PUA-like_sf"/>
</dbReference>
<proteinExistence type="predicted"/>
<accession>A0ABN8MDI1</accession>
<feature type="region of interest" description="Disordered" evidence="3">
    <location>
        <begin position="40"/>
        <end position="118"/>
    </location>
</feature>
<comment type="subcellular location">
    <subcellularLocation>
        <location evidence="2">Nucleus</location>
    </subcellularLocation>
</comment>
<dbReference type="SMART" id="SM00466">
    <property type="entry name" value="SRA"/>
    <property type="match status" value="1"/>
</dbReference>
<evidence type="ECO:0000256" key="2">
    <source>
        <dbReference type="PROSITE-ProRule" id="PRU00358"/>
    </source>
</evidence>
<dbReference type="PANTHER" id="PTHR14140:SF27">
    <property type="entry name" value="OS04G0289800 PROTEIN"/>
    <property type="match status" value="1"/>
</dbReference>
<dbReference type="PROSITE" id="PS51015">
    <property type="entry name" value="YDG"/>
    <property type="match status" value="1"/>
</dbReference>
<evidence type="ECO:0000313" key="6">
    <source>
        <dbReference type="Proteomes" id="UP001159427"/>
    </source>
</evidence>
<dbReference type="PANTHER" id="PTHR14140">
    <property type="entry name" value="E3 UBIQUITIN-PROTEIN LIGASE UHRF-RELATED"/>
    <property type="match status" value="1"/>
</dbReference>
<keyword evidence="6" id="KW-1185">Reference proteome</keyword>
<feature type="region of interest" description="Disordered" evidence="3">
    <location>
        <begin position="281"/>
        <end position="306"/>
    </location>
</feature>
<protein>
    <recommendedName>
        <fullName evidence="4">YDG domain-containing protein</fullName>
    </recommendedName>
</protein>
<organism evidence="5 6">
    <name type="scientific">Porites evermanni</name>
    <dbReference type="NCBI Taxonomy" id="104178"/>
    <lineage>
        <taxon>Eukaryota</taxon>
        <taxon>Metazoa</taxon>
        <taxon>Cnidaria</taxon>
        <taxon>Anthozoa</taxon>
        <taxon>Hexacorallia</taxon>
        <taxon>Scleractinia</taxon>
        <taxon>Fungiina</taxon>
        <taxon>Poritidae</taxon>
        <taxon>Porites</taxon>
    </lineage>
</organism>
<name>A0ABN8MDI1_9CNID</name>
<feature type="compositionally biased region" description="Polar residues" evidence="3">
    <location>
        <begin position="40"/>
        <end position="49"/>
    </location>
</feature>
<evidence type="ECO:0000313" key="5">
    <source>
        <dbReference type="EMBL" id="CAH3026625.1"/>
    </source>
</evidence>
<feature type="domain" description="YDG" evidence="4">
    <location>
        <begin position="126"/>
        <end position="278"/>
    </location>
</feature>
<keyword evidence="1 2" id="KW-0539">Nucleus</keyword>
<sequence length="306" mass="34415">MNGPSQYELQIRKNIEENKKVLASLGLDKFKLFMPKPTVNVTKKPTQRSGVKRKRQDTVNQTTPYDDHYPQSENLGILNRLRRSSRLRGQEPTTTIQSDWNVEDDESDEDYKKPLRAPGNRENVFGEIPGCPVGTIWGTRLECCIDGVHRPTVAGIHGNEVEGCYSLALSGGYEDDLDYGEFFTYTGAGGRDLKGTKANPKNLRTAPQSKDQTLTRGNLALSRNVENGKPVRVIRGYKLKSSYAPEEGYRYDGLYSVVKYWQARGLSGFLVYKFALKRCDGQSSPPWEQSDEEENKDPDATESDSS</sequence>
<feature type="compositionally biased region" description="Polar residues" evidence="3">
    <location>
        <begin position="91"/>
        <end position="100"/>
    </location>
</feature>
<comment type="caution">
    <text evidence="5">The sequence shown here is derived from an EMBL/GenBank/DDBJ whole genome shotgun (WGS) entry which is preliminary data.</text>
</comment>
<gene>
    <name evidence="5" type="ORF">PEVE_00029532</name>
</gene>
<dbReference type="InterPro" id="IPR045134">
    <property type="entry name" value="UHRF1/2-like"/>
</dbReference>
<dbReference type="Proteomes" id="UP001159427">
    <property type="component" value="Unassembled WGS sequence"/>
</dbReference>
<dbReference type="Gene3D" id="2.30.280.10">
    <property type="entry name" value="SRA-YDG"/>
    <property type="match status" value="1"/>
</dbReference>
<dbReference type="EMBL" id="CALNXI010000413">
    <property type="protein sequence ID" value="CAH3026625.1"/>
    <property type="molecule type" value="Genomic_DNA"/>
</dbReference>
<evidence type="ECO:0000256" key="1">
    <source>
        <dbReference type="ARBA" id="ARBA00023242"/>
    </source>
</evidence>
<dbReference type="InterPro" id="IPR003105">
    <property type="entry name" value="SRA_YDG"/>
</dbReference>